<dbReference type="Gene3D" id="1.20.1290.10">
    <property type="entry name" value="AhpD-like"/>
    <property type="match status" value="1"/>
</dbReference>
<organism evidence="2 3">
    <name type="scientific">Chryseobacterium artocarpi</name>
    <dbReference type="NCBI Taxonomy" id="1414727"/>
    <lineage>
        <taxon>Bacteria</taxon>
        <taxon>Pseudomonadati</taxon>
        <taxon>Bacteroidota</taxon>
        <taxon>Flavobacteriia</taxon>
        <taxon>Flavobacteriales</taxon>
        <taxon>Weeksellaceae</taxon>
        <taxon>Chryseobacterium group</taxon>
        <taxon>Chryseobacterium</taxon>
    </lineage>
</organism>
<dbReference type="OrthoDB" id="9801997at2"/>
<evidence type="ECO:0000313" key="2">
    <source>
        <dbReference type="EMBL" id="OCA77205.1"/>
    </source>
</evidence>
<reference evidence="2 3" key="1">
    <citation type="submission" date="2016-07" db="EMBL/GenBank/DDBJ databases">
        <authorList>
            <person name="Jeong J.-J."/>
            <person name="Kim D.W."/>
            <person name="Sang M.K."/>
            <person name="Choi I.-G."/>
            <person name="Kim K.D."/>
        </authorList>
    </citation>
    <scope>NUCLEOTIDE SEQUENCE [LARGE SCALE GENOMIC DNA]</scope>
    <source>
        <strain evidence="2 3">UTM-3</strain>
    </source>
</reference>
<dbReference type="PANTHER" id="PTHR34846">
    <property type="entry name" value="4-CARBOXYMUCONOLACTONE DECARBOXYLASE FAMILY PROTEIN (AFU_ORTHOLOGUE AFUA_6G11590)"/>
    <property type="match status" value="1"/>
</dbReference>
<dbReference type="InterPro" id="IPR004675">
    <property type="entry name" value="AhpD_core"/>
</dbReference>
<dbReference type="InterPro" id="IPR003779">
    <property type="entry name" value="CMD-like"/>
</dbReference>
<comment type="caution">
    <text evidence="2">The sequence shown here is derived from an EMBL/GenBank/DDBJ whole genome shotgun (WGS) entry which is preliminary data.</text>
</comment>
<dbReference type="InterPro" id="IPR029032">
    <property type="entry name" value="AhpD-like"/>
</dbReference>
<dbReference type="PANTHER" id="PTHR34846:SF10">
    <property type="entry name" value="CYTOPLASMIC PROTEIN"/>
    <property type="match status" value="1"/>
</dbReference>
<sequence length="138" mass="15768">MNYKEIAKETIGHLYKAHSSIRKSGIDEKLIALAELRVSQVNGCAYCCSYHAKELLNFGIEQDVINRLPGWKHTNSFNDQQKLVLDWAEAVTYNNTDSSEIKQKLSLYFTEREIVELTASITLMSALNRLRITLAEED</sequence>
<accession>A0A1B9A031</accession>
<dbReference type="SUPFAM" id="SSF69118">
    <property type="entry name" value="AhpD-like"/>
    <property type="match status" value="1"/>
</dbReference>
<proteinExistence type="predicted"/>
<gene>
    <name evidence="2" type="ORF">BBI01_01705</name>
</gene>
<feature type="domain" description="Carboxymuconolactone decarboxylase-like" evidence="1">
    <location>
        <begin position="21"/>
        <end position="89"/>
    </location>
</feature>
<dbReference type="EMBL" id="MAYH01000001">
    <property type="protein sequence ID" value="OCA77205.1"/>
    <property type="molecule type" value="Genomic_DNA"/>
</dbReference>
<name>A0A1B9A031_9FLAO</name>
<dbReference type="AlphaFoldDB" id="A0A1B9A031"/>
<dbReference type="Proteomes" id="UP000092651">
    <property type="component" value="Unassembled WGS sequence"/>
</dbReference>
<dbReference type="Pfam" id="PF02627">
    <property type="entry name" value="CMD"/>
    <property type="match status" value="1"/>
</dbReference>
<dbReference type="RefSeq" id="WP_065392959.1">
    <property type="nucleotide sequence ID" value="NZ_MAYH01000001.1"/>
</dbReference>
<dbReference type="GO" id="GO:0051920">
    <property type="term" value="F:peroxiredoxin activity"/>
    <property type="evidence" value="ECO:0007669"/>
    <property type="project" value="InterPro"/>
</dbReference>
<evidence type="ECO:0000259" key="1">
    <source>
        <dbReference type="Pfam" id="PF02627"/>
    </source>
</evidence>
<protein>
    <submittedName>
        <fullName evidence="2">Carboxymuconolactone decarboxylase</fullName>
    </submittedName>
</protein>
<evidence type="ECO:0000313" key="3">
    <source>
        <dbReference type="Proteomes" id="UP000092651"/>
    </source>
</evidence>
<dbReference type="NCBIfam" id="TIGR00778">
    <property type="entry name" value="ahpD_dom"/>
    <property type="match status" value="1"/>
</dbReference>
<keyword evidence="3" id="KW-1185">Reference proteome</keyword>